<evidence type="ECO:0000313" key="16">
    <source>
        <dbReference type="Proteomes" id="UP001174136"/>
    </source>
</evidence>
<accession>A0AA47M2H7</accession>
<keyword evidence="8" id="KW-0999">Mitochondrion inner membrane</keyword>
<keyword evidence="7" id="KW-0679">Respiratory chain</keyword>
<evidence type="ECO:0000256" key="10">
    <source>
        <dbReference type="ARBA" id="ARBA00022982"/>
    </source>
</evidence>
<evidence type="ECO:0000256" key="3">
    <source>
        <dbReference type="ARBA" id="ARBA00005923"/>
    </source>
</evidence>
<keyword evidence="16" id="KW-1185">Reference proteome</keyword>
<dbReference type="GO" id="GO:0005743">
    <property type="term" value="C:mitochondrial inner membrane"/>
    <property type="evidence" value="ECO:0007669"/>
    <property type="project" value="UniProtKB-SubCell"/>
</dbReference>
<dbReference type="InterPro" id="IPR026627">
    <property type="entry name" value="NDUFB2_animal"/>
</dbReference>
<evidence type="ECO:0000256" key="5">
    <source>
        <dbReference type="ARBA" id="ARBA00014585"/>
    </source>
</evidence>
<dbReference type="PANTHER" id="PTHR15223:SF1">
    <property type="entry name" value="NADH DEHYDROGENASE [UBIQUINONE] 1 BETA SUBCOMPLEX SUBUNIT 2, MITOCHONDRIAL"/>
    <property type="match status" value="1"/>
</dbReference>
<evidence type="ECO:0000256" key="12">
    <source>
        <dbReference type="ARBA" id="ARBA00023136"/>
    </source>
</evidence>
<evidence type="ECO:0000313" key="15">
    <source>
        <dbReference type="EMBL" id="KAK0132435.1"/>
    </source>
</evidence>
<keyword evidence="11" id="KW-0496">Mitochondrion</keyword>
<protein>
    <recommendedName>
        <fullName evidence="5">NADH dehydrogenase [ubiquinone] 1 beta subcomplex subunit 2, mitochondrial</fullName>
    </recommendedName>
    <alternativeName>
        <fullName evidence="13">Complex I-AGGG</fullName>
    </alternativeName>
    <alternativeName>
        <fullName evidence="14">NADH-ubiquinone oxidoreductase AGGG subunit</fullName>
    </alternativeName>
</protein>
<sequence>MSSLGRVVGLFRAGTHALRRSPQKTITRRAGGGPHIEPQYRQYPQVTQNQKVQAEILSGTMWFWMLWHFWHSSDDVLGHFEWPDASKWTDEELGIPADDE</sequence>
<keyword evidence="12" id="KW-0472">Membrane</keyword>
<evidence type="ECO:0000256" key="7">
    <source>
        <dbReference type="ARBA" id="ARBA00022660"/>
    </source>
</evidence>
<dbReference type="AlphaFoldDB" id="A0AA47M2H7"/>
<dbReference type="EMBL" id="JAOPHQ010006264">
    <property type="protein sequence ID" value="KAK0132435.1"/>
    <property type="molecule type" value="Genomic_DNA"/>
</dbReference>
<evidence type="ECO:0000256" key="1">
    <source>
        <dbReference type="ARBA" id="ARBA00003195"/>
    </source>
</evidence>
<evidence type="ECO:0000256" key="14">
    <source>
        <dbReference type="ARBA" id="ARBA00031736"/>
    </source>
</evidence>
<comment type="similarity">
    <text evidence="3">Belongs to the complex I NDUFB2 subunit family.</text>
</comment>
<organism evidence="15 16">
    <name type="scientific">Merluccius polli</name>
    <name type="common">Benguela hake</name>
    <name type="synonym">Merluccius cadenati</name>
    <dbReference type="NCBI Taxonomy" id="89951"/>
    <lineage>
        <taxon>Eukaryota</taxon>
        <taxon>Metazoa</taxon>
        <taxon>Chordata</taxon>
        <taxon>Craniata</taxon>
        <taxon>Vertebrata</taxon>
        <taxon>Euteleostomi</taxon>
        <taxon>Actinopterygii</taxon>
        <taxon>Neopterygii</taxon>
        <taxon>Teleostei</taxon>
        <taxon>Neoteleostei</taxon>
        <taxon>Acanthomorphata</taxon>
        <taxon>Zeiogadaria</taxon>
        <taxon>Gadariae</taxon>
        <taxon>Gadiformes</taxon>
        <taxon>Gadoidei</taxon>
        <taxon>Merlucciidae</taxon>
        <taxon>Merluccius</taxon>
    </lineage>
</organism>
<proteinExistence type="inferred from homology"/>
<dbReference type="PANTHER" id="PTHR15223">
    <property type="entry name" value="NADH-UBIQUINONE OXIDOREDUCTASE AGGG SUBUNIT"/>
    <property type="match status" value="1"/>
</dbReference>
<comment type="subunit">
    <text evidence="4">Complex I is composed of 45 different subunits.</text>
</comment>
<dbReference type="GO" id="GO:0045271">
    <property type="term" value="C:respiratory chain complex I"/>
    <property type="evidence" value="ECO:0007669"/>
    <property type="project" value="InterPro"/>
</dbReference>
<evidence type="ECO:0000256" key="4">
    <source>
        <dbReference type="ARBA" id="ARBA00011533"/>
    </source>
</evidence>
<dbReference type="GO" id="GO:0032981">
    <property type="term" value="P:mitochondrial respiratory chain complex I assembly"/>
    <property type="evidence" value="ECO:0007669"/>
    <property type="project" value="TreeGrafter"/>
</dbReference>
<comment type="function">
    <text evidence="1">Accessory subunit of the mitochondrial membrane respiratory chain NADH dehydrogenase (Complex I), that is believed not to be involved in catalysis. Complex I functions in the transfer of electrons from NADH to the respiratory chain. The immediate electron acceptor for the enzyme is believed to be ubiquinone.</text>
</comment>
<keyword evidence="9" id="KW-0809">Transit peptide</keyword>
<reference evidence="15" key="1">
    <citation type="journal article" date="2023" name="Front. Mar. Sci.">
        <title>A new Merluccius polli reference genome to investigate the effects of global change in West African waters.</title>
        <authorList>
            <person name="Mateo J.L."/>
            <person name="Blanco-Fernandez C."/>
            <person name="Garcia-Vazquez E."/>
            <person name="Machado-Schiaffino G."/>
        </authorList>
    </citation>
    <scope>NUCLEOTIDE SEQUENCE</scope>
    <source>
        <strain evidence="15">C29</strain>
        <tissue evidence="15">Fin</tissue>
    </source>
</reference>
<evidence type="ECO:0000256" key="2">
    <source>
        <dbReference type="ARBA" id="ARBA00004443"/>
    </source>
</evidence>
<evidence type="ECO:0000256" key="6">
    <source>
        <dbReference type="ARBA" id="ARBA00022448"/>
    </source>
</evidence>
<comment type="subcellular location">
    <subcellularLocation>
        <location evidence="2">Mitochondrion inner membrane</location>
        <topology evidence="2">Peripheral membrane protein</topology>
        <orientation evidence="2">Matrix side</orientation>
    </subcellularLocation>
</comment>
<evidence type="ECO:0000256" key="13">
    <source>
        <dbReference type="ARBA" id="ARBA00031368"/>
    </source>
</evidence>
<evidence type="ECO:0000256" key="8">
    <source>
        <dbReference type="ARBA" id="ARBA00022792"/>
    </source>
</evidence>
<evidence type="ECO:0000256" key="9">
    <source>
        <dbReference type="ARBA" id="ARBA00022946"/>
    </source>
</evidence>
<keyword evidence="6" id="KW-0813">Transport</keyword>
<name>A0AA47M2H7_MERPO</name>
<gene>
    <name evidence="15" type="primary">NDUFB2</name>
    <name evidence="15" type="ORF">N1851_032702</name>
</gene>
<dbReference type="Pfam" id="PF14813">
    <property type="entry name" value="NADH_B2"/>
    <property type="match status" value="1"/>
</dbReference>
<dbReference type="Proteomes" id="UP001174136">
    <property type="component" value="Unassembled WGS sequence"/>
</dbReference>
<evidence type="ECO:0000256" key="11">
    <source>
        <dbReference type="ARBA" id="ARBA00023128"/>
    </source>
</evidence>
<comment type="caution">
    <text evidence="15">The sequence shown here is derived from an EMBL/GenBank/DDBJ whole genome shotgun (WGS) entry which is preliminary data.</text>
</comment>
<keyword evidence="10" id="KW-0249">Electron transport</keyword>